<dbReference type="AlphaFoldDB" id="A0A975P6V7"/>
<gene>
    <name evidence="1" type="ORF">KM031_02060</name>
</gene>
<dbReference type="KEGG" id="gfu:KM031_02060"/>
<organism evidence="1 2">
    <name type="scientific">Gemmobacter fulvus</name>
    <dbReference type="NCBI Taxonomy" id="2840474"/>
    <lineage>
        <taxon>Bacteria</taxon>
        <taxon>Pseudomonadati</taxon>
        <taxon>Pseudomonadota</taxon>
        <taxon>Alphaproteobacteria</taxon>
        <taxon>Rhodobacterales</taxon>
        <taxon>Paracoccaceae</taxon>
        <taxon>Gemmobacter</taxon>
    </lineage>
</organism>
<name>A0A975P6V7_9RHOB</name>
<accession>A0A975P6V7</accession>
<reference evidence="1" key="1">
    <citation type="submission" date="2021-06" db="EMBL/GenBank/DDBJ databases">
        <title>Direct submission.</title>
        <authorList>
            <person name="Lee C.-S."/>
            <person name="Jin L."/>
        </authorList>
    </citation>
    <scope>NUCLEOTIDE SEQUENCE</scope>
    <source>
        <strain evidence="1">Con5</strain>
    </source>
</reference>
<proteinExistence type="predicted"/>
<protein>
    <submittedName>
        <fullName evidence="1">Uncharacterized protein</fullName>
    </submittedName>
</protein>
<dbReference type="Proteomes" id="UP000679352">
    <property type="component" value="Chromosome"/>
</dbReference>
<evidence type="ECO:0000313" key="2">
    <source>
        <dbReference type="Proteomes" id="UP000679352"/>
    </source>
</evidence>
<evidence type="ECO:0000313" key="1">
    <source>
        <dbReference type="EMBL" id="QWK90720.1"/>
    </source>
</evidence>
<dbReference type="EMBL" id="CP076361">
    <property type="protein sequence ID" value="QWK90720.1"/>
    <property type="molecule type" value="Genomic_DNA"/>
</dbReference>
<sequence length="59" mass="6974">MSQDQIDIINARFKTCTERLRFWMKLEPQADCKRYADLSGFKNERVVASVICKQGLRKH</sequence>
<dbReference type="RefSeq" id="WP_215504033.1">
    <property type="nucleotide sequence ID" value="NZ_CP076361.1"/>
</dbReference>
<keyword evidence="2" id="KW-1185">Reference proteome</keyword>